<dbReference type="EMBL" id="GBXM01000656">
    <property type="protein sequence ID" value="JAI07922.1"/>
    <property type="molecule type" value="Transcribed_RNA"/>
</dbReference>
<dbReference type="AlphaFoldDB" id="A0A0E9XZS2"/>
<organism evidence="1">
    <name type="scientific">Anguilla anguilla</name>
    <name type="common">European freshwater eel</name>
    <name type="synonym">Muraena anguilla</name>
    <dbReference type="NCBI Taxonomy" id="7936"/>
    <lineage>
        <taxon>Eukaryota</taxon>
        <taxon>Metazoa</taxon>
        <taxon>Chordata</taxon>
        <taxon>Craniata</taxon>
        <taxon>Vertebrata</taxon>
        <taxon>Euteleostomi</taxon>
        <taxon>Actinopterygii</taxon>
        <taxon>Neopterygii</taxon>
        <taxon>Teleostei</taxon>
        <taxon>Anguilliformes</taxon>
        <taxon>Anguillidae</taxon>
        <taxon>Anguilla</taxon>
    </lineage>
</organism>
<reference evidence="1" key="1">
    <citation type="submission" date="2014-11" db="EMBL/GenBank/DDBJ databases">
        <authorList>
            <person name="Amaro Gonzalez C."/>
        </authorList>
    </citation>
    <scope>NUCLEOTIDE SEQUENCE</scope>
</reference>
<evidence type="ECO:0000313" key="1">
    <source>
        <dbReference type="EMBL" id="JAI07922.1"/>
    </source>
</evidence>
<proteinExistence type="predicted"/>
<protein>
    <submittedName>
        <fullName evidence="1">Uncharacterized protein</fullName>
    </submittedName>
</protein>
<name>A0A0E9XZS2_ANGAN</name>
<accession>A0A0E9XZS2</accession>
<sequence length="29" mass="3297">MDVHLCTYLTCSYLISPQGHSDPKTQATW</sequence>
<reference evidence="1" key="2">
    <citation type="journal article" date="2015" name="Fish Shellfish Immunol.">
        <title>Early steps in the European eel (Anguilla anguilla)-Vibrio vulnificus interaction in the gills: Role of the RtxA13 toxin.</title>
        <authorList>
            <person name="Callol A."/>
            <person name="Pajuelo D."/>
            <person name="Ebbesson L."/>
            <person name="Teles M."/>
            <person name="MacKenzie S."/>
            <person name="Amaro C."/>
        </authorList>
    </citation>
    <scope>NUCLEOTIDE SEQUENCE</scope>
</reference>